<proteinExistence type="predicted"/>
<protein>
    <submittedName>
        <fullName evidence="1">DNA helicase</fullName>
    </submittedName>
</protein>
<accession>A0A1W5P4Z9</accession>
<name>A0A1W5P4Z9_9CAUD</name>
<dbReference type="SUPFAM" id="SSF52540">
    <property type="entry name" value="P-loop containing nucleoside triphosphate hydrolases"/>
    <property type="match status" value="1"/>
</dbReference>
<dbReference type="EMBL" id="KX756572">
    <property type="protein sequence ID" value="AOT25381.1"/>
    <property type="molecule type" value="Genomic_DNA"/>
</dbReference>
<dbReference type="Pfam" id="PF13481">
    <property type="entry name" value="AAA_25"/>
    <property type="match status" value="1"/>
</dbReference>
<dbReference type="Proteomes" id="UP000223770">
    <property type="component" value="Segment"/>
</dbReference>
<evidence type="ECO:0000313" key="2">
    <source>
        <dbReference type="Proteomes" id="UP000223770"/>
    </source>
</evidence>
<reference evidence="1 2" key="1">
    <citation type="journal article" date="2017" name="Arch. Virol.">
        <title>Genomic characterization of bacteriophage vB_PcaP_PP2 infecting Pectobacterium carotovorum subsp. carotovorum, a new member of a proposed genus in the subfamily Autographivirinae.</title>
        <authorList>
            <person name="Lim J.A."/>
            <person name="Heu S."/>
            <person name="Park J."/>
            <person name="Roh E."/>
        </authorList>
    </citation>
    <scope>NUCLEOTIDE SEQUENCE [LARGE SCALE GENOMIC DNA]</scope>
</reference>
<dbReference type="InterPro" id="IPR027417">
    <property type="entry name" value="P-loop_NTPase"/>
</dbReference>
<organism evidence="1 2">
    <name type="scientific">Pectobacterium phage PP2</name>
    <dbReference type="NCBI Taxonomy" id="1897743"/>
    <lineage>
        <taxon>Viruses</taxon>
        <taxon>Duplodnaviria</taxon>
        <taxon>Heunggongvirae</taxon>
        <taxon>Uroviricota</taxon>
        <taxon>Caudoviricetes</taxon>
        <taxon>Autographivirales</taxon>
        <taxon>Autonotataviridae</taxon>
        <taxon>Melnykvirinae</taxon>
        <taxon>Wanjuvirus</taxon>
        <taxon>Wanjuvirus PP2</taxon>
    </lineage>
</organism>
<dbReference type="Gene3D" id="3.40.50.300">
    <property type="entry name" value="P-loop containing nucleotide triphosphate hydrolases"/>
    <property type="match status" value="1"/>
</dbReference>
<keyword evidence="1" id="KW-0347">Helicase</keyword>
<gene>
    <name evidence="1" type="ORF">PP2_015</name>
</gene>
<dbReference type="GO" id="GO:0004386">
    <property type="term" value="F:helicase activity"/>
    <property type="evidence" value="ECO:0007669"/>
    <property type="project" value="UniProtKB-KW"/>
</dbReference>
<keyword evidence="1" id="KW-0547">Nucleotide-binding</keyword>
<keyword evidence="1" id="KW-0067">ATP-binding</keyword>
<keyword evidence="2" id="KW-1185">Reference proteome</keyword>
<keyword evidence="1" id="KW-0378">Hydrolase</keyword>
<sequence length="413" mass="46267">MDKLLVATLANRSRYKALARSVPYDDVGTSTAWLIKSFGSFFEKNPEAQDVDYDVLRTMARLKMEGEDSAPVMALIKQAEAVKVTPEQIKNTSSLLMERGYASLMAMLVNRFQDGEEIDLSYEIHKETMKMRTAIGASAESMFIEPDIHEILAEQDRDEGLKFRQICLQENIKGLMPPLSIALCAGVDSGKTSFLCDALTYMAPQAEKLFPGRPIIWFSNEGVVREIWPRLYSAALGVNSKELAHMPARKLYDSYAKAIGGDRHKIKLKDAHGWTLAQVVGVIEEMKPIIVVFDMLANFKLPGVEKKHEKMEQLFQEVREIGALHNCIMFETIQFSADGYDMLYPPGTALKDTKIGAQGALDIQINMGRLNDPAYETLRGLSLPKNKRKVVGRRGTMQAEVQFNADIARFSDS</sequence>
<evidence type="ECO:0000313" key="1">
    <source>
        <dbReference type="EMBL" id="AOT25381.1"/>
    </source>
</evidence>